<dbReference type="EMBL" id="MVBN01000003">
    <property type="protein sequence ID" value="OOK77361.1"/>
    <property type="molecule type" value="Genomic_DNA"/>
</dbReference>
<accession>A0A1V3XFY2</accession>
<comment type="caution">
    <text evidence="2">The sequence shown here is derived from an EMBL/GenBank/DDBJ whole genome shotgun (WGS) entry which is preliminary data.</text>
</comment>
<sequence>MAAADCGIGLNGESPQRRRPAPRGGERETAQRARGIASRIPSDPRGPEFAVWQPVCDQAGSSIKQMPQLHRRRDHGG</sequence>
<protein>
    <submittedName>
        <fullName evidence="2">Uncharacterized protein</fullName>
    </submittedName>
</protein>
<evidence type="ECO:0000313" key="2">
    <source>
        <dbReference type="EMBL" id="OOK77361.1"/>
    </source>
</evidence>
<dbReference type="Proteomes" id="UP000188532">
    <property type="component" value="Unassembled WGS sequence"/>
</dbReference>
<evidence type="ECO:0000256" key="1">
    <source>
        <dbReference type="SAM" id="MobiDB-lite"/>
    </source>
</evidence>
<organism evidence="2 3">
    <name type="scientific">Mycobacterium kansasii</name>
    <dbReference type="NCBI Taxonomy" id="1768"/>
    <lineage>
        <taxon>Bacteria</taxon>
        <taxon>Bacillati</taxon>
        <taxon>Actinomycetota</taxon>
        <taxon>Actinomycetes</taxon>
        <taxon>Mycobacteriales</taxon>
        <taxon>Mycobacteriaceae</taxon>
        <taxon>Mycobacterium</taxon>
    </lineage>
</organism>
<reference evidence="2 3" key="1">
    <citation type="submission" date="2017-02" db="EMBL/GenBank/DDBJ databases">
        <title>Complete genome sequences of Mycobacterium kansasii strains isolated from rhesus macaques.</title>
        <authorList>
            <person name="Panda A."/>
            <person name="Nagaraj S."/>
            <person name="Zhao X."/>
            <person name="Tettelin H."/>
            <person name="Detolla L.J."/>
        </authorList>
    </citation>
    <scope>NUCLEOTIDE SEQUENCE [LARGE SCALE GENOMIC DNA]</scope>
    <source>
        <strain evidence="2 3">11-3469</strain>
    </source>
</reference>
<feature type="region of interest" description="Disordered" evidence="1">
    <location>
        <begin position="1"/>
        <end position="77"/>
    </location>
</feature>
<gene>
    <name evidence="2" type="ORF">BZL29_3730</name>
</gene>
<proteinExistence type="predicted"/>
<dbReference type="AlphaFoldDB" id="A0A1V3XFY2"/>
<evidence type="ECO:0000313" key="3">
    <source>
        <dbReference type="Proteomes" id="UP000188532"/>
    </source>
</evidence>
<name>A0A1V3XFY2_MYCKA</name>